<dbReference type="Proteomes" id="UP001220530">
    <property type="component" value="Chromosome"/>
</dbReference>
<evidence type="ECO:0000313" key="2">
    <source>
        <dbReference type="Proteomes" id="UP001220530"/>
    </source>
</evidence>
<organism evidence="1 2">
    <name type="scientific">Devosia algicola</name>
    <dbReference type="NCBI Taxonomy" id="3026418"/>
    <lineage>
        <taxon>Bacteria</taxon>
        <taxon>Pseudomonadati</taxon>
        <taxon>Pseudomonadota</taxon>
        <taxon>Alphaproteobacteria</taxon>
        <taxon>Hyphomicrobiales</taxon>
        <taxon>Devosiaceae</taxon>
        <taxon>Devosia</taxon>
    </lineage>
</organism>
<keyword evidence="2" id="KW-1185">Reference proteome</keyword>
<dbReference type="RefSeq" id="WP_282220134.1">
    <property type="nucleotide sequence ID" value="NZ_CP118246.1"/>
</dbReference>
<evidence type="ECO:0000313" key="1">
    <source>
        <dbReference type="EMBL" id="WDR03746.1"/>
    </source>
</evidence>
<gene>
    <name evidence="1" type="ORF">PSQ19_06765</name>
</gene>
<sequence length="808" mass="88243">MYPDTAPAAIQPYVSQVGSTLRIVFPFEQDTAAAVFRRGNTVWTIIDTTSAIDTPKDMKSLSAVASDFSVIAGGDTQVVRIDLAQDRLATLGSEGRAWVLSLGDMVLTPTEPISLTRERAQDGGYEMVANVDRPARVHQFVDPLVGDKLEVVTAYPPSRGMLRDQKYVDFTALRTVHGLAIKPQHDGLNIQVENKLAVISMEGGLVLSSADQQRALRSGFDSANRLSFVDLDRLLVSDPARYEQQYDDLASTAASAKGGARDAARLDLAQFQLANGFAYEALGVLSVIGDKPEGGDDLVQKVRLTTAIADTVVNRSTEALAILNSAKLANEGDALFWRTIARADNNDYRGALEDAFASEDLARNYPAWARKRYTFAAIRAAVETGDEDSADRLLDSIDTAELNVEEVSQLHLLMGRVDELKDQSAEAIDNYGQVIAADIRPTRAEAIYRTLKLLDKEGNLNLDKATATLSAEAMLWRGNGLEADMQQLLAGFYFRQNNFRAGFETVKQAVSVYPESPPVNALRDQAQRIFVDLFLNGQAEALAPIDALSLFYDFRELTPPGARGDEMIRNLARRLVKIDLLPQAAQLLDYQLNNRLKGAAKAQVAADLAVIYLADRKPQDALRVLGSTRTPGLSEALTRQRRVLEARSMIDGGRDELALDLLKSMQGRDVDQLRVDAHWRAKRYGDAAELLEAMYDNSTDIQSLSQPARMNVIKAAVGYVLAGDRLGQSRLRAKFSDAMVTAPEWPMFDYVTGTITTDSLEFKNVASAVSGLDGLNSFLSAYRQTYGADGAMVPPFAAKPDLKVAGSG</sequence>
<dbReference type="InterPro" id="IPR011990">
    <property type="entry name" value="TPR-like_helical_dom_sf"/>
</dbReference>
<reference evidence="1 2" key="1">
    <citation type="submission" date="2023-02" db="EMBL/GenBank/DDBJ databases">
        <title>Devosia algicola sp. nov., isolated from the phycosphere of marine algae.</title>
        <authorList>
            <person name="Kim J.M."/>
            <person name="Lee J.K."/>
            <person name="Choi B.J."/>
            <person name="Bayburt H."/>
            <person name="Jeon C.O."/>
        </authorList>
    </citation>
    <scope>NUCLEOTIDE SEQUENCE [LARGE SCALE GENOMIC DNA]</scope>
    <source>
        <strain evidence="1 2">G20-9</strain>
    </source>
</reference>
<name>A0ABY7YR29_9HYPH</name>
<evidence type="ECO:0008006" key="3">
    <source>
        <dbReference type="Google" id="ProtNLM"/>
    </source>
</evidence>
<protein>
    <recommendedName>
        <fullName evidence="3">Tetratricopeptide repeat protein</fullName>
    </recommendedName>
</protein>
<dbReference type="Gene3D" id="1.25.40.10">
    <property type="entry name" value="Tetratricopeptide repeat domain"/>
    <property type="match status" value="1"/>
</dbReference>
<dbReference type="EMBL" id="CP118246">
    <property type="protein sequence ID" value="WDR03746.1"/>
    <property type="molecule type" value="Genomic_DNA"/>
</dbReference>
<accession>A0ABY7YR29</accession>
<proteinExistence type="predicted"/>